<name>A0A0D2B8F0_9EURO</name>
<evidence type="ECO:0000256" key="4">
    <source>
        <dbReference type="ARBA" id="ARBA00047761"/>
    </source>
</evidence>
<dbReference type="NCBIfam" id="TIGR02250">
    <property type="entry name" value="FCP1_euk"/>
    <property type="match status" value="1"/>
</dbReference>
<feature type="compositionally biased region" description="Low complexity" evidence="7">
    <location>
        <begin position="427"/>
        <end position="452"/>
    </location>
</feature>
<dbReference type="PANTHER" id="PTHR23081:SF36">
    <property type="entry name" value="RNA POLYMERASE II SUBUNIT A C-TERMINAL DOMAIN PHOSPHATASE"/>
    <property type="match status" value="1"/>
</dbReference>
<dbReference type="PROSITE" id="PS50172">
    <property type="entry name" value="BRCT"/>
    <property type="match status" value="1"/>
</dbReference>
<evidence type="ECO:0000256" key="7">
    <source>
        <dbReference type="SAM" id="MobiDB-lite"/>
    </source>
</evidence>
<dbReference type="InterPro" id="IPR039189">
    <property type="entry name" value="Fcp1"/>
</dbReference>
<comment type="function">
    <text evidence="6">This promotes the activity of RNA polymerase II.</text>
</comment>
<dbReference type="AlphaFoldDB" id="A0A0D2B8F0"/>
<comment type="catalytic activity">
    <reaction evidence="4 6">
        <text>O-phospho-L-seryl-[protein] + H2O = L-seryl-[protein] + phosphate</text>
        <dbReference type="Rhea" id="RHEA:20629"/>
        <dbReference type="Rhea" id="RHEA-COMP:9863"/>
        <dbReference type="Rhea" id="RHEA-COMP:11604"/>
        <dbReference type="ChEBI" id="CHEBI:15377"/>
        <dbReference type="ChEBI" id="CHEBI:29999"/>
        <dbReference type="ChEBI" id="CHEBI:43474"/>
        <dbReference type="ChEBI" id="CHEBI:83421"/>
        <dbReference type="EC" id="3.1.3.16"/>
    </reaction>
</comment>
<keyword evidence="2 6" id="KW-0378">Hydrolase</keyword>
<proteinExistence type="predicted"/>
<reference evidence="10 11" key="1">
    <citation type="submission" date="2015-01" db="EMBL/GenBank/DDBJ databases">
        <title>The Genome Sequence of Exophiala spinifera CBS89968.</title>
        <authorList>
            <consortium name="The Broad Institute Genomics Platform"/>
            <person name="Cuomo C."/>
            <person name="de Hoog S."/>
            <person name="Gorbushina A."/>
            <person name="Stielow B."/>
            <person name="Teixiera M."/>
            <person name="Abouelleil A."/>
            <person name="Chapman S.B."/>
            <person name="Priest M."/>
            <person name="Young S.K."/>
            <person name="Wortman J."/>
            <person name="Nusbaum C."/>
            <person name="Birren B."/>
        </authorList>
    </citation>
    <scope>NUCLEOTIDE SEQUENCE [LARGE SCALE GENOMIC DNA]</scope>
    <source>
        <strain evidence="10 11">CBS 89968</strain>
    </source>
</reference>
<feature type="compositionally biased region" description="Basic and acidic residues" evidence="7">
    <location>
        <begin position="801"/>
        <end position="820"/>
    </location>
</feature>
<dbReference type="SUPFAM" id="SSF52113">
    <property type="entry name" value="BRCT domain"/>
    <property type="match status" value="1"/>
</dbReference>
<dbReference type="EC" id="3.1.3.16" evidence="6"/>
<feature type="compositionally biased region" description="Acidic residues" evidence="7">
    <location>
        <begin position="693"/>
        <end position="704"/>
    </location>
</feature>
<evidence type="ECO:0000256" key="3">
    <source>
        <dbReference type="ARBA" id="ARBA00023242"/>
    </source>
</evidence>
<feature type="domain" description="BRCT" evidence="8">
    <location>
        <begin position="540"/>
        <end position="632"/>
    </location>
</feature>
<keyword evidence="11" id="KW-1185">Reference proteome</keyword>
<dbReference type="EMBL" id="KN847496">
    <property type="protein sequence ID" value="KIW14940.1"/>
    <property type="molecule type" value="Genomic_DNA"/>
</dbReference>
<dbReference type="InterPro" id="IPR004274">
    <property type="entry name" value="FCP1_dom"/>
</dbReference>
<dbReference type="Pfam" id="PF03031">
    <property type="entry name" value="NIF"/>
    <property type="match status" value="1"/>
</dbReference>
<evidence type="ECO:0000256" key="5">
    <source>
        <dbReference type="ARBA" id="ARBA00048336"/>
    </source>
</evidence>
<dbReference type="CDD" id="cd07521">
    <property type="entry name" value="HAD_FCP1-like"/>
    <property type="match status" value="1"/>
</dbReference>
<protein>
    <recommendedName>
        <fullName evidence="6">RNA polymerase II subunit A C-terminal domain phosphatase</fullName>
        <ecNumber evidence="6">3.1.3.16</ecNumber>
    </recommendedName>
</protein>
<dbReference type="GO" id="GO:0008420">
    <property type="term" value="F:RNA polymerase II CTD heptapeptide repeat phosphatase activity"/>
    <property type="evidence" value="ECO:0007669"/>
    <property type="project" value="UniProtKB-UniRule"/>
</dbReference>
<sequence length="855" mass="95697">MLLRLPKNLHYPLTITKVEKRVGEYLARNDDLFLYSYTAKVTEGTRYGDEEQEVERKFVTHFPSTLEGTIKGWRVWEGDVLTHPVDICEIEEECPHEVQFQGMCTNCGKDMTTLQAGSDTSDIDRAPIRMAHDTQHLTISKEEASKIDEEAKRRLLSSRKLSLVVDLDQTIIHAAVDPTIAEWMKDPENPNYDAVKDVRSFQLVDDGPGMRGCWYYIKLRPGLEEFLQHIAQLYELHIYTMGTRQYAQQIANIVDPDRKYFGDRILSRDESGSMVAKNLERLFPVDTKMVVIIDDRGDVWKWSANLVRVTPFDFFVGIGDINSSFLPKKQEIQSTPKADYVLPAENGGTDNDETKPAQSNGFAEDGVPNIQEGTSPLEQFMAMSGGDDPAVREQQTKGQEEIIHSQLEDKPLLKMQLEQDEKDEAEAAAANGESAVPQSTESDTSESSESSEGGSGPSKHKARHSILKNDDEELIHLESSLTKVHSAFFAEYDRKRLGGKGGRVAELTGKRKAPLPADDDQSNAVDLMFVPDIKKVMPAMKTRVLSNVTVVFSGVLPLGTDIQTADISTWAKTFGAKITDRISRDVTHVVAARPGTAKVKQAVKRGIKVVSTAWLIGSMQQWRKLDERPYLLEGAGRQRHETSSDLGDLLERSNVGASDFLLSSSEGESTGLETEDDQPLRKRLKLDIKNGDSPDDEEFDDLVDDGSPITLNQDEWADIDAELKEFMGSDAESESDTDSVNSALSFRERRSVKRRRDEGDGDLDVEHPSTVKKNGTGSALKTVANASSERDSNSTNTPSTEFREAQIKEEQRQVEEAQQREEEDEEDSDDELARELERELEEADAEEDDRPKEID</sequence>
<feature type="region of interest" description="Disordered" evidence="7">
    <location>
        <begin position="336"/>
        <end position="372"/>
    </location>
</feature>
<dbReference type="GO" id="GO:0005634">
    <property type="term" value="C:nucleus"/>
    <property type="evidence" value="ECO:0007669"/>
    <property type="project" value="UniProtKB-SubCell"/>
</dbReference>
<dbReference type="Gene3D" id="1.10.287.10">
    <property type="entry name" value="S15/NS1, RNA-binding"/>
    <property type="match status" value="1"/>
</dbReference>
<evidence type="ECO:0000259" key="9">
    <source>
        <dbReference type="PROSITE" id="PS50969"/>
    </source>
</evidence>
<dbReference type="PROSITE" id="PS50969">
    <property type="entry name" value="FCP1"/>
    <property type="match status" value="1"/>
</dbReference>
<dbReference type="VEuPathDB" id="FungiDB:PV08_07727"/>
<organism evidence="10 11">
    <name type="scientific">Exophiala spinifera</name>
    <dbReference type="NCBI Taxonomy" id="91928"/>
    <lineage>
        <taxon>Eukaryota</taxon>
        <taxon>Fungi</taxon>
        <taxon>Dikarya</taxon>
        <taxon>Ascomycota</taxon>
        <taxon>Pezizomycotina</taxon>
        <taxon>Eurotiomycetes</taxon>
        <taxon>Chaetothyriomycetidae</taxon>
        <taxon>Chaetothyriales</taxon>
        <taxon>Herpotrichiellaceae</taxon>
        <taxon>Exophiala</taxon>
    </lineage>
</organism>
<dbReference type="PANTHER" id="PTHR23081">
    <property type="entry name" value="RNA POLYMERASE II CTD PHOSPHATASE"/>
    <property type="match status" value="1"/>
</dbReference>
<dbReference type="CDD" id="cd17729">
    <property type="entry name" value="BRCT_CTDP1"/>
    <property type="match status" value="1"/>
</dbReference>
<gene>
    <name evidence="10" type="ORF">PV08_07727</name>
</gene>
<dbReference type="Proteomes" id="UP000053328">
    <property type="component" value="Unassembled WGS sequence"/>
</dbReference>
<feature type="compositionally biased region" description="Polar residues" evidence="7">
    <location>
        <begin position="771"/>
        <end position="800"/>
    </location>
</feature>
<dbReference type="Gene3D" id="3.40.50.10190">
    <property type="entry name" value="BRCT domain"/>
    <property type="match status" value="1"/>
</dbReference>
<evidence type="ECO:0000313" key="10">
    <source>
        <dbReference type="EMBL" id="KIW14940.1"/>
    </source>
</evidence>
<comment type="catalytic activity">
    <reaction evidence="5 6">
        <text>O-phospho-L-threonyl-[protein] + H2O = L-threonyl-[protein] + phosphate</text>
        <dbReference type="Rhea" id="RHEA:47004"/>
        <dbReference type="Rhea" id="RHEA-COMP:11060"/>
        <dbReference type="Rhea" id="RHEA-COMP:11605"/>
        <dbReference type="ChEBI" id="CHEBI:15377"/>
        <dbReference type="ChEBI" id="CHEBI:30013"/>
        <dbReference type="ChEBI" id="CHEBI:43474"/>
        <dbReference type="ChEBI" id="CHEBI:61977"/>
        <dbReference type="EC" id="3.1.3.16"/>
    </reaction>
</comment>
<evidence type="ECO:0000256" key="1">
    <source>
        <dbReference type="ARBA" id="ARBA00004123"/>
    </source>
</evidence>
<accession>A0A0D2B8F0</accession>
<dbReference type="SMART" id="SM00292">
    <property type="entry name" value="BRCT"/>
    <property type="match status" value="1"/>
</dbReference>
<evidence type="ECO:0000313" key="11">
    <source>
        <dbReference type="Proteomes" id="UP000053328"/>
    </source>
</evidence>
<dbReference type="OrthoDB" id="10249888at2759"/>
<dbReference type="HOGENOM" id="CLU_007683_0_2_1"/>
<dbReference type="RefSeq" id="XP_016235156.1">
    <property type="nucleotide sequence ID" value="XM_016382054.1"/>
</dbReference>
<evidence type="ECO:0000256" key="6">
    <source>
        <dbReference type="RuleBase" id="RU366066"/>
    </source>
</evidence>
<evidence type="ECO:0000256" key="2">
    <source>
        <dbReference type="ARBA" id="ARBA00022801"/>
    </source>
</evidence>
<dbReference type="InterPro" id="IPR001357">
    <property type="entry name" value="BRCT_dom"/>
</dbReference>
<feature type="compositionally biased region" description="Acidic residues" evidence="7">
    <location>
        <begin position="838"/>
        <end position="848"/>
    </location>
</feature>
<feature type="compositionally biased region" description="Acidic residues" evidence="7">
    <location>
        <begin position="821"/>
        <end position="830"/>
    </location>
</feature>
<dbReference type="InterPro" id="IPR036412">
    <property type="entry name" value="HAD-like_sf"/>
</dbReference>
<comment type="subcellular location">
    <subcellularLocation>
        <location evidence="1 6">Nucleus</location>
    </subcellularLocation>
</comment>
<feature type="domain" description="FCP1 homology" evidence="9">
    <location>
        <begin position="156"/>
        <end position="332"/>
    </location>
</feature>
<dbReference type="InterPro" id="IPR023214">
    <property type="entry name" value="HAD_sf"/>
</dbReference>
<dbReference type="SUPFAM" id="SSF56784">
    <property type="entry name" value="HAD-like"/>
    <property type="match status" value="1"/>
</dbReference>
<dbReference type="FunFam" id="3.40.50.1000:FF:000142">
    <property type="entry name" value="Similar to FCP1-like phosphatase"/>
    <property type="match status" value="1"/>
</dbReference>
<dbReference type="STRING" id="91928.A0A0D2B8F0"/>
<feature type="region of interest" description="Disordered" evidence="7">
    <location>
        <begin position="421"/>
        <end position="464"/>
    </location>
</feature>
<dbReference type="Pfam" id="PF00533">
    <property type="entry name" value="BRCT"/>
    <property type="match status" value="1"/>
</dbReference>
<dbReference type="Gene3D" id="3.40.50.1000">
    <property type="entry name" value="HAD superfamily/HAD-like"/>
    <property type="match status" value="1"/>
</dbReference>
<feature type="compositionally biased region" description="Basic and acidic residues" evidence="7">
    <location>
        <begin position="389"/>
        <end position="398"/>
    </location>
</feature>
<feature type="region of interest" description="Disordered" evidence="7">
    <location>
        <begin position="687"/>
        <end position="710"/>
    </location>
</feature>
<feature type="region of interest" description="Disordered" evidence="7">
    <location>
        <begin position="728"/>
        <end position="855"/>
    </location>
</feature>
<evidence type="ECO:0000259" key="8">
    <source>
        <dbReference type="PROSITE" id="PS50172"/>
    </source>
</evidence>
<keyword evidence="3 6" id="KW-0539">Nucleus</keyword>
<dbReference type="InterPro" id="IPR036420">
    <property type="entry name" value="BRCT_dom_sf"/>
</dbReference>
<dbReference type="GeneID" id="27334810"/>
<dbReference type="SMART" id="SM00577">
    <property type="entry name" value="CPDc"/>
    <property type="match status" value="1"/>
</dbReference>
<dbReference type="InterPro" id="IPR011947">
    <property type="entry name" value="FCP1_euk"/>
</dbReference>
<feature type="region of interest" description="Disordered" evidence="7">
    <location>
        <begin position="379"/>
        <end position="398"/>
    </location>
</feature>